<evidence type="ECO:0000256" key="3">
    <source>
        <dbReference type="ARBA" id="ARBA00022679"/>
    </source>
</evidence>
<evidence type="ECO:0000256" key="8">
    <source>
        <dbReference type="SAM" id="SignalP"/>
    </source>
</evidence>
<dbReference type="GO" id="GO:0032502">
    <property type="term" value="P:developmental process"/>
    <property type="evidence" value="ECO:0007669"/>
    <property type="project" value="TreeGrafter"/>
</dbReference>
<feature type="signal peptide" evidence="8">
    <location>
        <begin position="1"/>
        <end position="20"/>
    </location>
</feature>
<dbReference type="GO" id="GO:0016206">
    <property type="term" value="F:catechol O-methyltransferase activity"/>
    <property type="evidence" value="ECO:0007669"/>
    <property type="project" value="UniProtKB-EC"/>
</dbReference>
<dbReference type="Gene3D" id="3.40.50.150">
    <property type="entry name" value="Vaccinia Virus protein VP39"/>
    <property type="match status" value="1"/>
</dbReference>
<name>C1BJG3_OSMMO</name>
<organism evidence="9">
    <name type="scientific">Osmerus mordax</name>
    <name type="common">Rainbow smelt</name>
    <name type="synonym">Atherina mordax</name>
    <dbReference type="NCBI Taxonomy" id="8014"/>
    <lineage>
        <taxon>Eukaryota</taxon>
        <taxon>Metazoa</taxon>
        <taxon>Chordata</taxon>
        <taxon>Craniata</taxon>
        <taxon>Vertebrata</taxon>
        <taxon>Euteleostomi</taxon>
        <taxon>Actinopterygii</taxon>
        <taxon>Neopterygii</taxon>
        <taxon>Teleostei</taxon>
        <taxon>Stomiati</taxon>
        <taxon>Osmeriformes</taxon>
        <taxon>Osmeridae</taxon>
        <taxon>Osmerus</taxon>
    </lineage>
</organism>
<dbReference type="GO" id="GO:0032259">
    <property type="term" value="P:methylation"/>
    <property type="evidence" value="ECO:0007669"/>
    <property type="project" value="UniProtKB-KW"/>
</dbReference>
<keyword evidence="2 9" id="KW-0489">Methyltransferase</keyword>
<dbReference type="PROSITE" id="PS51682">
    <property type="entry name" value="SAM_OMT_I"/>
    <property type="match status" value="1"/>
</dbReference>
<evidence type="ECO:0000256" key="4">
    <source>
        <dbReference type="ARBA" id="ARBA00022691"/>
    </source>
</evidence>
<evidence type="ECO:0000256" key="2">
    <source>
        <dbReference type="ARBA" id="ARBA00022603"/>
    </source>
</evidence>
<dbReference type="AlphaFoldDB" id="C1BJG3"/>
<evidence type="ECO:0000256" key="5">
    <source>
        <dbReference type="ARBA" id="ARBA00022867"/>
    </source>
</evidence>
<keyword evidence="5" id="KW-0531">Neurotransmitter degradation</keyword>
<evidence type="ECO:0000256" key="7">
    <source>
        <dbReference type="ARBA" id="ARBA00023453"/>
    </source>
</evidence>
<dbReference type="InterPro" id="IPR029063">
    <property type="entry name" value="SAM-dependent_MTases_sf"/>
</dbReference>
<dbReference type="GO" id="GO:0042424">
    <property type="term" value="P:catecholamine catabolic process"/>
    <property type="evidence" value="ECO:0007669"/>
    <property type="project" value="TreeGrafter"/>
</dbReference>
<keyword evidence="8" id="KW-0732">Signal</keyword>
<keyword evidence="3 9" id="KW-0808">Transferase</keyword>
<dbReference type="PANTHER" id="PTHR43836">
    <property type="entry name" value="CATECHOL O-METHYLTRANSFERASE 1-RELATED"/>
    <property type="match status" value="1"/>
</dbReference>
<dbReference type="InterPro" id="IPR002935">
    <property type="entry name" value="SAM_O-MeTrfase"/>
</dbReference>
<dbReference type="Pfam" id="PF01596">
    <property type="entry name" value="Methyltransf_3"/>
    <property type="match status" value="1"/>
</dbReference>
<comment type="similarity">
    <text evidence="7">Belongs to the class I-like SAM-binding methyltransferase superfamily. Cation-dependent O-methyltransferase family.</text>
</comment>
<sequence length="257" mass="28289">MCTLCVSLCLVPALVLLSSSRYRVSLTALCRRVLHRLLKLARRKVCVRSTHSFVFSNCTHGKPDSVLETFDLYAETHPSLSLCPQEGEVLDEVVRRVAPLCVLELGTHCGYSSIRILRLLPPGGRLLTVEQDAQSAELAEELILVAGFKHTQFQILTQSSAEAIPALSSHLGPDARLDLILMDHDPQQYLLDLLLLQRLGLLSPAGCVLLVCSPQDPRSLFPLLEHLRAPACPVRARAPGLLELNCHSDRHDGREGS</sequence>
<accession>C1BJG3</accession>
<dbReference type="EMBL" id="BT074742">
    <property type="protein sequence ID" value="ACO09166.1"/>
    <property type="molecule type" value="mRNA"/>
</dbReference>
<evidence type="ECO:0000256" key="1">
    <source>
        <dbReference type="ARBA" id="ARBA00012880"/>
    </source>
</evidence>
<protein>
    <recommendedName>
        <fullName evidence="1">catechol O-methyltransferase</fullName>
        <ecNumber evidence="1">2.1.1.6</ecNumber>
    </recommendedName>
</protein>
<dbReference type="PANTHER" id="PTHR43836:SF3">
    <property type="entry name" value="CATECHOL O-METHYLTRANSFERASE"/>
    <property type="match status" value="1"/>
</dbReference>
<keyword evidence="4" id="KW-0949">S-adenosyl-L-methionine</keyword>
<keyword evidence="6" id="KW-0128">Catecholamine metabolism</keyword>
<feature type="chain" id="PRO_5002904802" description="catechol O-methyltransferase" evidence="8">
    <location>
        <begin position="21"/>
        <end position="257"/>
    </location>
</feature>
<evidence type="ECO:0000313" key="9">
    <source>
        <dbReference type="EMBL" id="ACO09166.1"/>
    </source>
</evidence>
<reference evidence="9" key="1">
    <citation type="submission" date="2009-03" db="EMBL/GenBank/DDBJ databases">
        <title>Osmerus mordax full-length cDNAs.</title>
        <authorList>
            <person name="von Schalburg K."/>
            <person name="Leong J."/>
            <person name="Cooper G."/>
            <person name="Davidson W.S."/>
            <person name="Koop B.F."/>
        </authorList>
    </citation>
    <scope>NUCLEOTIDE SEQUENCE</scope>
    <source>
        <tissue evidence="9">Brain</tissue>
    </source>
</reference>
<gene>
    <name evidence="9" type="primary">COMT</name>
</gene>
<dbReference type="SUPFAM" id="SSF53335">
    <property type="entry name" value="S-adenosyl-L-methionine-dependent methyltransferases"/>
    <property type="match status" value="1"/>
</dbReference>
<dbReference type="EC" id="2.1.1.6" evidence="1"/>
<evidence type="ECO:0000256" key="6">
    <source>
        <dbReference type="ARBA" id="ARBA00022939"/>
    </source>
</evidence>
<dbReference type="GO" id="GO:0042417">
    <property type="term" value="P:dopamine metabolic process"/>
    <property type="evidence" value="ECO:0007669"/>
    <property type="project" value="TreeGrafter"/>
</dbReference>
<proteinExistence type="evidence at transcript level"/>